<dbReference type="PROSITE" id="PS52015">
    <property type="entry name" value="TONB_CTD"/>
    <property type="match status" value="1"/>
</dbReference>
<keyword evidence="4" id="KW-1003">Cell membrane</keyword>
<feature type="domain" description="TonB C-terminal" evidence="12">
    <location>
        <begin position="140"/>
        <end position="232"/>
    </location>
</feature>
<dbReference type="PANTHER" id="PTHR33446:SF2">
    <property type="entry name" value="PROTEIN TONB"/>
    <property type="match status" value="1"/>
</dbReference>
<dbReference type="InterPro" id="IPR037682">
    <property type="entry name" value="TonB_C"/>
</dbReference>
<reference evidence="13 14" key="1">
    <citation type="submission" date="2022-03" db="EMBL/GenBank/DDBJ databases">
        <title>Luteimonas soily sp. nov., a novel bacterium isolated from the soil.</title>
        <authorList>
            <person name="Zhang X."/>
        </authorList>
    </citation>
    <scope>NUCLEOTIDE SEQUENCE [LARGE SCALE GENOMIC DNA]</scope>
    <source>
        <strain evidence="13 14">50</strain>
    </source>
</reference>
<evidence type="ECO:0000313" key="14">
    <source>
        <dbReference type="Proteomes" id="UP001165423"/>
    </source>
</evidence>
<feature type="region of interest" description="Disordered" evidence="10">
    <location>
        <begin position="73"/>
        <end position="120"/>
    </location>
</feature>
<evidence type="ECO:0000256" key="10">
    <source>
        <dbReference type="SAM" id="MobiDB-lite"/>
    </source>
</evidence>
<feature type="transmembrane region" description="Helical" evidence="11">
    <location>
        <begin position="32"/>
        <end position="51"/>
    </location>
</feature>
<dbReference type="EMBL" id="JALGCL010000002">
    <property type="protein sequence ID" value="MCJ0826019.1"/>
    <property type="molecule type" value="Genomic_DNA"/>
</dbReference>
<dbReference type="Pfam" id="PF03544">
    <property type="entry name" value="TonB_C"/>
    <property type="match status" value="1"/>
</dbReference>
<gene>
    <name evidence="13" type="ORF">MQC88_08625</name>
</gene>
<evidence type="ECO:0000256" key="8">
    <source>
        <dbReference type="ARBA" id="ARBA00022989"/>
    </source>
</evidence>
<evidence type="ECO:0000256" key="1">
    <source>
        <dbReference type="ARBA" id="ARBA00004383"/>
    </source>
</evidence>
<evidence type="ECO:0000313" key="13">
    <source>
        <dbReference type="EMBL" id="MCJ0826019.1"/>
    </source>
</evidence>
<evidence type="ECO:0000256" key="2">
    <source>
        <dbReference type="ARBA" id="ARBA00006555"/>
    </source>
</evidence>
<dbReference type="InterPro" id="IPR051045">
    <property type="entry name" value="TonB-dependent_transducer"/>
</dbReference>
<evidence type="ECO:0000256" key="11">
    <source>
        <dbReference type="SAM" id="Phobius"/>
    </source>
</evidence>
<keyword evidence="3" id="KW-0813">Transport</keyword>
<sequence>MVHAIQVPSRSSLSHSASPRPWPPRHPDVNRIAGYAVAITFNAAMLLLLLVPLRAPPALEQPDITQPIRWILRETPPPQPPLPATIEKPRPQPPSTTAPRTVETQPQPPVFSEQGELAPEVPDAPDVPVAPTIQVPAAPMPGVRLEYAQAPAPTYPRAALRAGAEGTVLLQVLVDIDGRPLQVDVSRSSGDRRLDVAARDQVLRHWRFRPALRDGQAVQAIGLVPIDFSLDR</sequence>
<keyword evidence="14" id="KW-1185">Reference proteome</keyword>
<proteinExistence type="inferred from homology"/>
<evidence type="ECO:0000256" key="4">
    <source>
        <dbReference type="ARBA" id="ARBA00022475"/>
    </source>
</evidence>
<keyword evidence="5" id="KW-0997">Cell inner membrane</keyword>
<evidence type="ECO:0000259" key="12">
    <source>
        <dbReference type="PROSITE" id="PS52015"/>
    </source>
</evidence>
<evidence type="ECO:0000256" key="9">
    <source>
        <dbReference type="ARBA" id="ARBA00023136"/>
    </source>
</evidence>
<comment type="similarity">
    <text evidence="2">Belongs to the TonB family.</text>
</comment>
<protein>
    <submittedName>
        <fullName evidence="13">TonB family protein</fullName>
    </submittedName>
</protein>
<evidence type="ECO:0000256" key="7">
    <source>
        <dbReference type="ARBA" id="ARBA00022927"/>
    </source>
</evidence>
<evidence type="ECO:0000256" key="3">
    <source>
        <dbReference type="ARBA" id="ARBA00022448"/>
    </source>
</evidence>
<dbReference type="PANTHER" id="PTHR33446">
    <property type="entry name" value="PROTEIN TONB-RELATED"/>
    <property type="match status" value="1"/>
</dbReference>
<dbReference type="InterPro" id="IPR006260">
    <property type="entry name" value="TonB/TolA_C"/>
</dbReference>
<keyword evidence="8 11" id="KW-1133">Transmembrane helix</keyword>
<name>A0ABT0A4W5_9GAMM</name>
<evidence type="ECO:0000256" key="6">
    <source>
        <dbReference type="ARBA" id="ARBA00022692"/>
    </source>
</evidence>
<comment type="subcellular location">
    <subcellularLocation>
        <location evidence="1">Cell inner membrane</location>
        <topology evidence="1">Single-pass membrane protein</topology>
        <orientation evidence="1">Periplasmic side</orientation>
    </subcellularLocation>
</comment>
<feature type="region of interest" description="Disordered" evidence="10">
    <location>
        <begin position="1"/>
        <end position="25"/>
    </location>
</feature>
<feature type="compositionally biased region" description="Low complexity" evidence="10">
    <location>
        <begin position="8"/>
        <end position="19"/>
    </location>
</feature>
<dbReference type="Proteomes" id="UP001165423">
    <property type="component" value="Unassembled WGS sequence"/>
</dbReference>
<keyword evidence="9 11" id="KW-0472">Membrane</keyword>
<dbReference type="RefSeq" id="WP_243321075.1">
    <property type="nucleotide sequence ID" value="NZ_JALGCL010000002.1"/>
</dbReference>
<dbReference type="NCBIfam" id="TIGR01352">
    <property type="entry name" value="tonB_Cterm"/>
    <property type="match status" value="1"/>
</dbReference>
<keyword evidence="6 11" id="KW-0812">Transmembrane</keyword>
<dbReference type="Gene3D" id="3.30.1150.10">
    <property type="match status" value="1"/>
</dbReference>
<evidence type="ECO:0000256" key="5">
    <source>
        <dbReference type="ARBA" id="ARBA00022519"/>
    </source>
</evidence>
<comment type="caution">
    <text evidence="13">The sequence shown here is derived from an EMBL/GenBank/DDBJ whole genome shotgun (WGS) entry which is preliminary data.</text>
</comment>
<accession>A0ABT0A4W5</accession>
<keyword evidence="7" id="KW-0653">Protein transport</keyword>
<dbReference type="SUPFAM" id="SSF74653">
    <property type="entry name" value="TolA/TonB C-terminal domain"/>
    <property type="match status" value="1"/>
</dbReference>
<organism evidence="13 14">
    <name type="scientific">Cognatiluteimonas sedimenti</name>
    <dbReference type="NCBI Taxonomy" id="2927791"/>
    <lineage>
        <taxon>Bacteria</taxon>
        <taxon>Pseudomonadati</taxon>
        <taxon>Pseudomonadota</taxon>
        <taxon>Gammaproteobacteria</taxon>
        <taxon>Lysobacterales</taxon>
        <taxon>Lysobacteraceae</taxon>
        <taxon>Cognatiluteimonas</taxon>
    </lineage>
</organism>